<proteinExistence type="predicted"/>
<dbReference type="EMBL" id="CADCTZ010000830">
    <property type="protein sequence ID" value="CAA9368126.1"/>
    <property type="molecule type" value="Genomic_DNA"/>
</dbReference>
<protein>
    <submittedName>
        <fullName evidence="1">Uncharacterized protein</fullName>
    </submittedName>
</protein>
<name>A0A6J4MTD7_9CYAN</name>
<organism evidence="1">
    <name type="scientific">uncultured Microcoleus sp</name>
    <dbReference type="NCBI Taxonomy" id="259945"/>
    <lineage>
        <taxon>Bacteria</taxon>
        <taxon>Bacillati</taxon>
        <taxon>Cyanobacteriota</taxon>
        <taxon>Cyanophyceae</taxon>
        <taxon>Oscillatoriophycideae</taxon>
        <taxon>Oscillatoriales</taxon>
        <taxon>Microcoleaceae</taxon>
        <taxon>Microcoleus</taxon>
        <taxon>environmental samples</taxon>
    </lineage>
</organism>
<gene>
    <name evidence="1" type="ORF">AVDCRST_MAG84-4027</name>
</gene>
<accession>A0A6J4MTD7</accession>
<sequence length="72" mass="8345">MWFITVAKLQTFLYKATPTSNFRECQPGFLAKLLRLRLFKFSRIPSPTKGWDCQLPQTSFLWEQASSGTSKL</sequence>
<reference evidence="1" key="1">
    <citation type="submission" date="2020-02" db="EMBL/GenBank/DDBJ databases">
        <authorList>
            <person name="Meier V. D."/>
        </authorList>
    </citation>
    <scope>NUCLEOTIDE SEQUENCE</scope>
    <source>
        <strain evidence="1">AVDCRST_MAG84</strain>
    </source>
</reference>
<dbReference type="AlphaFoldDB" id="A0A6J4MTD7"/>
<evidence type="ECO:0000313" key="1">
    <source>
        <dbReference type="EMBL" id="CAA9368126.1"/>
    </source>
</evidence>